<name>A0A8K0XQY0_9AGAR</name>
<accession>A0A8K0XQY0</accession>
<feature type="region of interest" description="Disordered" evidence="1">
    <location>
        <begin position="1"/>
        <end position="28"/>
    </location>
</feature>
<gene>
    <name evidence="2" type="ORF">BXZ70DRAFT_1007183</name>
</gene>
<reference evidence="2" key="1">
    <citation type="journal article" date="2021" name="New Phytol.">
        <title>Evolutionary innovations through gain and loss of genes in the ectomycorrhizal Boletales.</title>
        <authorList>
            <person name="Wu G."/>
            <person name="Miyauchi S."/>
            <person name="Morin E."/>
            <person name="Kuo A."/>
            <person name="Drula E."/>
            <person name="Varga T."/>
            <person name="Kohler A."/>
            <person name="Feng B."/>
            <person name="Cao Y."/>
            <person name="Lipzen A."/>
            <person name="Daum C."/>
            <person name="Hundley H."/>
            <person name="Pangilinan J."/>
            <person name="Johnson J."/>
            <person name="Barry K."/>
            <person name="LaButti K."/>
            <person name="Ng V."/>
            <person name="Ahrendt S."/>
            <person name="Min B."/>
            <person name="Choi I.G."/>
            <person name="Park H."/>
            <person name="Plett J.M."/>
            <person name="Magnuson J."/>
            <person name="Spatafora J.W."/>
            <person name="Nagy L.G."/>
            <person name="Henrissat B."/>
            <person name="Grigoriev I.V."/>
            <person name="Yang Z.L."/>
            <person name="Xu J."/>
            <person name="Martin F.M."/>
        </authorList>
    </citation>
    <scope>NUCLEOTIDE SEQUENCE</scope>
    <source>
        <strain evidence="2">KKN 215</strain>
    </source>
</reference>
<evidence type="ECO:0000313" key="2">
    <source>
        <dbReference type="EMBL" id="KAH8101953.1"/>
    </source>
</evidence>
<evidence type="ECO:0000313" key="3">
    <source>
        <dbReference type="Proteomes" id="UP000813824"/>
    </source>
</evidence>
<protein>
    <recommendedName>
        <fullName evidence="4">BTB domain-containing protein</fullName>
    </recommendedName>
</protein>
<dbReference type="EMBL" id="JAEVFJ010000011">
    <property type="protein sequence ID" value="KAH8101953.1"/>
    <property type="molecule type" value="Genomic_DNA"/>
</dbReference>
<proteinExistence type="predicted"/>
<comment type="caution">
    <text evidence="2">The sequence shown here is derived from an EMBL/GenBank/DDBJ whole genome shotgun (WGS) entry which is preliminary data.</text>
</comment>
<sequence>MADTHPPKLQRRTSDTASQNTSPLGPRGDVWFEDGKVILLANDGTTFASSGASWSKTQEVFCDMFSLPQPEDAEASEGCPIVRLSDTKADPKYFLEALFYSHNHRAPSFRFVSAMLRFGSKYQVEHLRRGALKRFETIFPRSLGDF</sequence>
<dbReference type="Proteomes" id="UP000813824">
    <property type="component" value="Unassembled WGS sequence"/>
</dbReference>
<evidence type="ECO:0000256" key="1">
    <source>
        <dbReference type="SAM" id="MobiDB-lite"/>
    </source>
</evidence>
<dbReference type="OrthoDB" id="2757422at2759"/>
<dbReference type="AlphaFoldDB" id="A0A8K0XQY0"/>
<keyword evidence="3" id="KW-1185">Reference proteome</keyword>
<organism evidence="2 3">
    <name type="scientific">Cristinia sonorae</name>
    <dbReference type="NCBI Taxonomy" id="1940300"/>
    <lineage>
        <taxon>Eukaryota</taxon>
        <taxon>Fungi</taxon>
        <taxon>Dikarya</taxon>
        <taxon>Basidiomycota</taxon>
        <taxon>Agaricomycotina</taxon>
        <taxon>Agaricomycetes</taxon>
        <taxon>Agaricomycetidae</taxon>
        <taxon>Agaricales</taxon>
        <taxon>Pleurotineae</taxon>
        <taxon>Stephanosporaceae</taxon>
        <taxon>Cristinia</taxon>
    </lineage>
</organism>
<evidence type="ECO:0008006" key="4">
    <source>
        <dbReference type="Google" id="ProtNLM"/>
    </source>
</evidence>